<dbReference type="Proteomes" id="UP000800094">
    <property type="component" value="Unassembled WGS sequence"/>
</dbReference>
<feature type="compositionally biased region" description="Polar residues" evidence="1">
    <location>
        <begin position="46"/>
        <end position="57"/>
    </location>
</feature>
<dbReference type="AlphaFoldDB" id="A0A6A6HRI1"/>
<protein>
    <submittedName>
        <fullName evidence="2">Uncharacterized protein</fullName>
    </submittedName>
</protein>
<proteinExistence type="predicted"/>
<name>A0A6A6HRI1_9PLEO</name>
<evidence type="ECO:0000313" key="2">
    <source>
        <dbReference type="EMBL" id="KAF2240716.1"/>
    </source>
</evidence>
<dbReference type="GeneID" id="54583881"/>
<keyword evidence="3" id="KW-1185">Reference proteome</keyword>
<dbReference type="RefSeq" id="XP_033675720.1">
    <property type="nucleotide sequence ID" value="XM_033830551.1"/>
</dbReference>
<evidence type="ECO:0000256" key="1">
    <source>
        <dbReference type="SAM" id="MobiDB-lite"/>
    </source>
</evidence>
<dbReference type="EMBL" id="ML987215">
    <property type="protein sequence ID" value="KAF2240716.1"/>
    <property type="molecule type" value="Genomic_DNA"/>
</dbReference>
<organism evidence="2 3">
    <name type="scientific">Trematosphaeria pertusa</name>
    <dbReference type="NCBI Taxonomy" id="390896"/>
    <lineage>
        <taxon>Eukaryota</taxon>
        <taxon>Fungi</taxon>
        <taxon>Dikarya</taxon>
        <taxon>Ascomycota</taxon>
        <taxon>Pezizomycotina</taxon>
        <taxon>Dothideomycetes</taxon>
        <taxon>Pleosporomycetidae</taxon>
        <taxon>Pleosporales</taxon>
        <taxon>Massarineae</taxon>
        <taxon>Trematosphaeriaceae</taxon>
        <taxon>Trematosphaeria</taxon>
    </lineage>
</organism>
<sequence length="57" mass="6587">MRDSQLQSNPTQTRSMVTRSDADEKCSSSRARERRPSYRKLGHDAYQTQRIKGDNVS</sequence>
<accession>A0A6A6HRI1</accession>
<reference evidence="2" key="1">
    <citation type="journal article" date="2020" name="Stud. Mycol.">
        <title>101 Dothideomycetes genomes: a test case for predicting lifestyles and emergence of pathogens.</title>
        <authorList>
            <person name="Haridas S."/>
            <person name="Albert R."/>
            <person name="Binder M."/>
            <person name="Bloem J."/>
            <person name="Labutti K."/>
            <person name="Salamov A."/>
            <person name="Andreopoulos B."/>
            <person name="Baker S."/>
            <person name="Barry K."/>
            <person name="Bills G."/>
            <person name="Bluhm B."/>
            <person name="Cannon C."/>
            <person name="Castanera R."/>
            <person name="Culley D."/>
            <person name="Daum C."/>
            <person name="Ezra D."/>
            <person name="Gonzalez J."/>
            <person name="Henrissat B."/>
            <person name="Kuo A."/>
            <person name="Liang C."/>
            <person name="Lipzen A."/>
            <person name="Lutzoni F."/>
            <person name="Magnuson J."/>
            <person name="Mondo S."/>
            <person name="Nolan M."/>
            <person name="Ohm R."/>
            <person name="Pangilinan J."/>
            <person name="Park H.-J."/>
            <person name="Ramirez L."/>
            <person name="Alfaro M."/>
            <person name="Sun H."/>
            <person name="Tritt A."/>
            <person name="Yoshinaga Y."/>
            <person name="Zwiers L.-H."/>
            <person name="Turgeon B."/>
            <person name="Goodwin S."/>
            <person name="Spatafora J."/>
            <person name="Crous P."/>
            <person name="Grigoriev I."/>
        </authorList>
    </citation>
    <scope>NUCLEOTIDE SEQUENCE</scope>
    <source>
        <strain evidence="2">CBS 122368</strain>
    </source>
</reference>
<feature type="region of interest" description="Disordered" evidence="1">
    <location>
        <begin position="1"/>
        <end position="57"/>
    </location>
</feature>
<evidence type="ECO:0000313" key="3">
    <source>
        <dbReference type="Proteomes" id="UP000800094"/>
    </source>
</evidence>
<feature type="compositionally biased region" description="Polar residues" evidence="1">
    <location>
        <begin position="1"/>
        <end position="18"/>
    </location>
</feature>
<feature type="compositionally biased region" description="Basic and acidic residues" evidence="1">
    <location>
        <begin position="20"/>
        <end position="36"/>
    </location>
</feature>
<gene>
    <name evidence="2" type="ORF">BU26DRAFT_525622</name>
</gene>